<keyword evidence="2" id="KW-1185">Reference proteome</keyword>
<accession>A0ACB8AUP7</accession>
<sequence>MPVGTGQRGPDTMYPQSSSPTDPADPLGSESQPQSLADMSTVTGIQTILTLIAAEILMPRIAVLMVSMTASAILTMAPTTRTSLQTKVSNEDSHSPSTITYDPYRILAGRCLQYLPNALAASLIDTHKSDVWSLGETFFETLVRRTPFEYEEGEWFARKADLEKYWVRTMRGKWVGEYDPTSFAKNLERENVESNVQALPQRKDNVMEERRGKDSVSDRTREWKRELEREREETDCESKASDDLDLEQGGGVLGEGGGVLGEGSYHVHESTISNAPRVDSE</sequence>
<protein>
    <submittedName>
        <fullName evidence="1">Uncharacterized protein</fullName>
    </submittedName>
</protein>
<evidence type="ECO:0000313" key="2">
    <source>
        <dbReference type="Proteomes" id="UP000790709"/>
    </source>
</evidence>
<dbReference type="EMBL" id="MU267388">
    <property type="protein sequence ID" value="KAH7916979.1"/>
    <property type="molecule type" value="Genomic_DNA"/>
</dbReference>
<proteinExistence type="predicted"/>
<comment type="caution">
    <text evidence="1">The sequence shown here is derived from an EMBL/GenBank/DDBJ whole genome shotgun (WGS) entry which is preliminary data.</text>
</comment>
<name>A0ACB8AUP7_9AGAM</name>
<dbReference type="Proteomes" id="UP000790709">
    <property type="component" value="Unassembled WGS sequence"/>
</dbReference>
<evidence type="ECO:0000313" key="1">
    <source>
        <dbReference type="EMBL" id="KAH7916979.1"/>
    </source>
</evidence>
<gene>
    <name evidence="1" type="ORF">BV22DRAFT_1135820</name>
</gene>
<organism evidence="1 2">
    <name type="scientific">Leucogyrophana mollusca</name>
    <dbReference type="NCBI Taxonomy" id="85980"/>
    <lineage>
        <taxon>Eukaryota</taxon>
        <taxon>Fungi</taxon>
        <taxon>Dikarya</taxon>
        <taxon>Basidiomycota</taxon>
        <taxon>Agaricomycotina</taxon>
        <taxon>Agaricomycetes</taxon>
        <taxon>Agaricomycetidae</taxon>
        <taxon>Boletales</taxon>
        <taxon>Boletales incertae sedis</taxon>
        <taxon>Leucogyrophana</taxon>
    </lineage>
</organism>
<reference evidence="1" key="1">
    <citation type="journal article" date="2021" name="New Phytol.">
        <title>Evolutionary innovations through gain and loss of genes in the ectomycorrhizal Boletales.</title>
        <authorList>
            <person name="Wu G."/>
            <person name="Miyauchi S."/>
            <person name="Morin E."/>
            <person name="Kuo A."/>
            <person name="Drula E."/>
            <person name="Varga T."/>
            <person name="Kohler A."/>
            <person name="Feng B."/>
            <person name="Cao Y."/>
            <person name="Lipzen A."/>
            <person name="Daum C."/>
            <person name="Hundley H."/>
            <person name="Pangilinan J."/>
            <person name="Johnson J."/>
            <person name="Barry K."/>
            <person name="LaButti K."/>
            <person name="Ng V."/>
            <person name="Ahrendt S."/>
            <person name="Min B."/>
            <person name="Choi I.G."/>
            <person name="Park H."/>
            <person name="Plett J.M."/>
            <person name="Magnuson J."/>
            <person name="Spatafora J.W."/>
            <person name="Nagy L.G."/>
            <person name="Henrissat B."/>
            <person name="Grigoriev I.V."/>
            <person name="Yang Z.L."/>
            <person name="Xu J."/>
            <person name="Martin F.M."/>
        </authorList>
    </citation>
    <scope>NUCLEOTIDE SEQUENCE</scope>
    <source>
        <strain evidence="1">KUC20120723A-06</strain>
    </source>
</reference>